<dbReference type="GO" id="GO:0005737">
    <property type="term" value="C:cytoplasm"/>
    <property type="evidence" value="ECO:0007669"/>
    <property type="project" value="TreeGrafter"/>
</dbReference>
<feature type="compositionally biased region" description="Polar residues" evidence="1">
    <location>
        <begin position="1064"/>
        <end position="1080"/>
    </location>
</feature>
<dbReference type="GO" id="GO:0006808">
    <property type="term" value="P:regulation of nitrogen utilization"/>
    <property type="evidence" value="ECO:0007669"/>
    <property type="project" value="TreeGrafter"/>
</dbReference>
<feature type="domain" description="DUF3295" evidence="3">
    <location>
        <begin position="948"/>
        <end position="987"/>
    </location>
</feature>
<dbReference type="AlphaFoldDB" id="A0A316U4L0"/>
<gene>
    <name evidence="4" type="ORF">BCV69DRAFT_31510</name>
</gene>
<feature type="region of interest" description="Disordered" evidence="1">
    <location>
        <begin position="113"/>
        <end position="204"/>
    </location>
</feature>
<feature type="compositionally biased region" description="Polar residues" evidence="1">
    <location>
        <begin position="784"/>
        <end position="797"/>
    </location>
</feature>
<reference evidence="4 5" key="1">
    <citation type="journal article" date="2018" name="Mol. Biol. Evol.">
        <title>Broad Genomic Sampling Reveals a Smut Pathogenic Ancestry of the Fungal Clade Ustilaginomycotina.</title>
        <authorList>
            <person name="Kijpornyongpan T."/>
            <person name="Mondo S.J."/>
            <person name="Barry K."/>
            <person name="Sandor L."/>
            <person name="Lee J."/>
            <person name="Lipzen A."/>
            <person name="Pangilinan J."/>
            <person name="LaButti K."/>
            <person name="Hainaut M."/>
            <person name="Henrissat B."/>
            <person name="Grigoriev I.V."/>
            <person name="Spatafora J.W."/>
            <person name="Aime M.C."/>
        </authorList>
    </citation>
    <scope>NUCLEOTIDE SEQUENCE [LARGE SCALE GENOMIC DNA]</scope>
    <source>
        <strain evidence="4 5">MCA 4718</strain>
    </source>
</reference>
<dbReference type="InterPro" id="IPR013860">
    <property type="entry name" value="AreA_GATA"/>
</dbReference>
<feature type="compositionally biased region" description="Basic and acidic residues" evidence="1">
    <location>
        <begin position="1143"/>
        <end position="1160"/>
    </location>
</feature>
<feature type="region of interest" description="Disordered" evidence="1">
    <location>
        <begin position="990"/>
        <end position="1045"/>
    </location>
</feature>
<feature type="compositionally biased region" description="Polar residues" evidence="1">
    <location>
        <begin position="889"/>
        <end position="899"/>
    </location>
</feature>
<feature type="compositionally biased region" description="Polar residues" evidence="1">
    <location>
        <begin position="1118"/>
        <end position="1133"/>
    </location>
</feature>
<dbReference type="Pfam" id="PF08550">
    <property type="entry name" value="GATA_AreA"/>
    <property type="match status" value="1"/>
</dbReference>
<dbReference type="OrthoDB" id="515401at2759"/>
<name>A0A316U4L0_9BASI</name>
<dbReference type="GO" id="GO:0031930">
    <property type="term" value="P:mitochondria-nucleus signaling pathway"/>
    <property type="evidence" value="ECO:0007669"/>
    <property type="project" value="TreeGrafter"/>
</dbReference>
<feature type="compositionally biased region" description="Polar residues" evidence="1">
    <location>
        <begin position="995"/>
        <end position="1009"/>
    </location>
</feature>
<proteinExistence type="predicted"/>
<dbReference type="Proteomes" id="UP000245942">
    <property type="component" value="Unassembled WGS sequence"/>
</dbReference>
<feature type="compositionally biased region" description="Basic and acidic residues" evidence="1">
    <location>
        <begin position="338"/>
        <end position="349"/>
    </location>
</feature>
<dbReference type="STRING" id="1684307.A0A316U4L0"/>
<sequence>MPHNLSALPGPFLELSTANLHLNDLSVDQLAALWNVFTKVGDSLHKGRRLENFVWRAWHREAHLLPPDSSWSDFADCTPLETPAISRAGSISHGLQRRPIVAQITPGYWAAKQADENAPSDPESGADWSDDSEEEGELRTKGAGKASRSNAAAGPSSGKQAEAPSRPRQPSADRGRPSDRDSNPQYNNAAGATADSSALQSPPSLAAASIARRRIGDTLSLGASEAVNDRKRAASSSSSAFGSRARVRYSNLRKANRSRPLSFQAALESLATGTESDDLTRLAQEHQRRGLGVAHERRSFQGPEAIDMLKSNSPQTQAAEDELIAASHSSAPAGSGFEARHAGIPDDARPSSIRTDSVGTLETVKGEPAGENSRAEPTMPLPTEPVQHSSVSTNRTERSPSKIAESQPQPVPASTKERESNKESPRAARGQDSKKAKFFLSASVSKSYDDDAHDYHDDNAGRSQPALENRTVSDAAGTGLSTSQQEDGKSEAAPLKPNKSRTDVRSGGLSSAHRNRSGASLHKGKGKVSGGRGSTGRLAAAGLTMTKAAAATGAAPPVTLAPSAATKGPAKPALVTKQQHAKKNKPVKFIMGADEEEDEDEEDGFSDEESEPEAKTAPALNAKKADVAPTSTATPAESTTSREDQAAVQADKRQSIPEPAKEVVQDDEWQNDDEDEWSSDTSAEAEEERRRADEAARRRRRAEEEHQKSLFQKIPVRSASTADLPNVVPARPKTPLQASQPQVQPAPARGLLSSLFHPEQEPHPPPGQLHGRPHASAADLRGSSGATIVRPSSTTGQKSERRQHRPPSLIGSLPRASDAGGPLRSKSAVALPVLNTTTTTTTMLDAGSGALDSDAEDEYLTTASRPRGKSTSSRRSDSRRSSRGDATVAESTASTERMLQQQQVSRQRRSASNDRSPQRAASAGDASPPAPPEPVSATGVSSHRRESMPLPTPAAPQTPRTTRRNMLRDELSESLRQNLLWERQSRNRMLGIGGNPSTAASRVTNSAAQASRAGDAPPVAPVARAPRRETVLGGGPLRPLTQGHTHNASDQYAAATARLGEPQGGTSQRTSSIHQHSRSTPHLPHAASNAHHQHNTPGGHGSGNGNGHDGLLHPPAFNRSQSGPASRPNSAQTSDEEGSSSSDLRRNMDESGHGGADRGRGGGRKKVMWPGGFPNYHQHGW</sequence>
<feature type="domain" description="Nitrogen regulatory protein areA GATA-like" evidence="2">
    <location>
        <begin position="33"/>
        <end position="60"/>
    </location>
</feature>
<evidence type="ECO:0000313" key="5">
    <source>
        <dbReference type="Proteomes" id="UP000245942"/>
    </source>
</evidence>
<protein>
    <submittedName>
        <fullName evidence="4">Uncharacterized protein</fullName>
    </submittedName>
</protein>
<dbReference type="InterPro" id="IPR053043">
    <property type="entry name" value="Ras-cAMP_regulatory"/>
</dbReference>
<dbReference type="PANTHER" id="PTHR28014">
    <property type="entry name" value="NEGATIVE REGULATOR OF RAS-CAMP PATHWAY"/>
    <property type="match status" value="1"/>
</dbReference>
<evidence type="ECO:0000313" key="4">
    <source>
        <dbReference type="EMBL" id="PWN19744.1"/>
    </source>
</evidence>
<feature type="compositionally biased region" description="Acidic residues" evidence="1">
    <location>
        <begin position="665"/>
        <end position="686"/>
    </location>
</feature>
<feature type="region of interest" description="Disordered" evidence="1">
    <location>
        <begin position="219"/>
        <end position="536"/>
    </location>
</feature>
<organism evidence="4 5">
    <name type="scientific">Pseudomicrostroma glucosiphilum</name>
    <dbReference type="NCBI Taxonomy" id="1684307"/>
    <lineage>
        <taxon>Eukaryota</taxon>
        <taxon>Fungi</taxon>
        <taxon>Dikarya</taxon>
        <taxon>Basidiomycota</taxon>
        <taxon>Ustilaginomycotina</taxon>
        <taxon>Exobasidiomycetes</taxon>
        <taxon>Microstromatales</taxon>
        <taxon>Microstromatales incertae sedis</taxon>
        <taxon>Pseudomicrostroma</taxon>
    </lineage>
</organism>
<keyword evidence="5" id="KW-1185">Reference proteome</keyword>
<feature type="compositionally biased region" description="Low complexity" evidence="1">
    <location>
        <begin position="628"/>
        <end position="639"/>
    </location>
</feature>
<dbReference type="InterPro" id="IPR021711">
    <property type="entry name" value="DUF3295"/>
</dbReference>
<dbReference type="GeneID" id="37016908"/>
<feature type="compositionally biased region" description="Basic and acidic residues" evidence="1">
    <location>
        <begin position="415"/>
        <end position="435"/>
    </location>
</feature>
<feature type="compositionally biased region" description="Low complexity" evidence="1">
    <location>
        <begin position="234"/>
        <end position="244"/>
    </location>
</feature>
<feature type="compositionally biased region" description="Basic and acidic residues" evidence="1">
    <location>
        <begin position="874"/>
        <end position="883"/>
    </location>
</feature>
<feature type="compositionally biased region" description="Low complexity" evidence="1">
    <location>
        <begin position="735"/>
        <end position="748"/>
    </location>
</feature>
<feature type="compositionally biased region" description="Basic and acidic residues" evidence="1">
    <location>
        <begin position="687"/>
        <end position="708"/>
    </location>
</feature>
<feature type="compositionally biased region" description="Basic and acidic residues" evidence="1">
    <location>
        <begin position="447"/>
        <end position="460"/>
    </location>
</feature>
<feature type="compositionally biased region" description="Gly residues" evidence="1">
    <location>
        <begin position="1098"/>
        <end position="1108"/>
    </location>
</feature>
<dbReference type="PANTHER" id="PTHR28014:SF1">
    <property type="entry name" value="NEGATIVE REGULATOR OF RAS-CAMP PATHWAY"/>
    <property type="match status" value="1"/>
</dbReference>
<evidence type="ECO:0000259" key="3">
    <source>
        <dbReference type="Pfam" id="PF11702"/>
    </source>
</evidence>
<feature type="region of interest" description="Disordered" evidence="1">
    <location>
        <begin position="1059"/>
        <end position="1181"/>
    </location>
</feature>
<dbReference type="EMBL" id="KZ819330">
    <property type="protein sequence ID" value="PWN19744.1"/>
    <property type="molecule type" value="Genomic_DNA"/>
</dbReference>
<dbReference type="Pfam" id="PF11702">
    <property type="entry name" value="DUF3295"/>
    <property type="match status" value="1"/>
</dbReference>
<dbReference type="RefSeq" id="XP_025346904.1">
    <property type="nucleotide sequence ID" value="XM_025495174.1"/>
</dbReference>
<feature type="compositionally biased region" description="Basic and acidic residues" evidence="1">
    <location>
        <begin position="640"/>
        <end position="664"/>
    </location>
</feature>
<feature type="compositionally biased region" description="Basic and acidic residues" evidence="1">
    <location>
        <begin position="278"/>
        <end position="299"/>
    </location>
</feature>
<evidence type="ECO:0000259" key="2">
    <source>
        <dbReference type="Pfam" id="PF08550"/>
    </source>
</evidence>
<dbReference type="GO" id="GO:0000122">
    <property type="term" value="P:negative regulation of transcription by RNA polymerase II"/>
    <property type="evidence" value="ECO:0007669"/>
    <property type="project" value="TreeGrafter"/>
</dbReference>
<feature type="region of interest" description="Disordered" evidence="1">
    <location>
        <begin position="550"/>
        <end position="963"/>
    </location>
</feature>
<feature type="compositionally biased region" description="Low complexity" evidence="1">
    <location>
        <begin position="325"/>
        <end position="336"/>
    </location>
</feature>
<accession>A0A316U4L0</accession>
<feature type="compositionally biased region" description="Low complexity" evidence="1">
    <location>
        <begin position="550"/>
        <end position="562"/>
    </location>
</feature>
<evidence type="ECO:0000256" key="1">
    <source>
        <dbReference type="SAM" id="MobiDB-lite"/>
    </source>
</evidence>
<feature type="compositionally biased region" description="Basic and acidic residues" evidence="1">
    <location>
        <begin position="171"/>
        <end position="182"/>
    </location>
</feature>
<feature type="compositionally biased region" description="Acidic residues" evidence="1">
    <location>
        <begin position="593"/>
        <end position="611"/>
    </location>
</feature>